<dbReference type="Pfam" id="PF26549">
    <property type="entry name" value="Tricorn_N"/>
    <property type="match status" value="1"/>
</dbReference>
<evidence type="ECO:0000256" key="1">
    <source>
        <dbReference type="ARBA" id="ARBA00004496"/>
    </source>
</evidence>
<organism evidence="12 13">
    <name type="scientific">Candidatus Ruania gallistercoris</name>
    <dbReference type="NCBI Taxonomy" id="2838746"/>
    <lineage>
        <taxon>Bacteria</taxon>
        <taxon>Bacillati</taxon>
        <taxon>Actinomycetota</taxon>
        <taxon>Actinomycetes</taxon>
        <taxon>Micrococcales</taxon>
        <taxon>Ruaniaceae</taxon>
        <taxon>Ruania</taxon>
    </lineage>
</organism>
<feature type="site" description="Transition state stabilizer; via amide nitrogen" evidence="9">
    <location>
        <position position="970"/>
    </location>
</feature>
<protein>
    <recommendedName>
        <fullName evidence="7">Tricorn protease homolog</fullName>
        <ecNumber evidence="7">3.4.21.-</ecNumber>
    </recommendedName>
</protein>
<evidence type="ECO:0000256" key="4">
    <source>
        <dbReference type="ARBA" id="ARBA00022670"/>
    </source>
</evidence>
<evidence type="ECO:0000256" key="9">
    <source>
        <dbReference type="PIRSR" id="PIRSR036421-3"/>
    </source>
</evidence>
<evidence type="ECO:0000256" key="7">
    <source>
        <dbReference type="PIRNR" id="PIRNR036421"/>
    </source>
</evidence>
<comment type="subcellular location">
    <subcellularLocation>
        <location evidence="1 7">Cytoplasm</location>
    </subcellularLocation>
</comment>
<dbReference type="GO" id="GO:0005737">
    <property type="term" value="C:cytoplasm"/>
    <property type="evidence" value="ECO:0007669"/>
    <property type="project" value="UniProtKB-SubCell"/>
</dbReference>
<dbReference type="Pfam" id="PF03572">
    <property type="entry name" value="Peptidase_S41"/>
    <property type="match status" value="1"/>
</dbReference>
<feature type="active site" description="Charge relay system" evidence="8">
    <location>
        <position position="1027"/>
    </location>
</feature>
<dbReference type="EMBL" id="DXBY01000106">
    <property type="protein sequence ID" value="HIZ35370.1"/>
    <property type="molecule type" value="Genomic_DNA"/>
</dbReference>
<dbReference type="SUPFAM" id="SSF69304">
    <property type="entry name" value="Tricorn protease N-terminal domain"/>
    <property type="match status" value="1"/>
</dbReference>
<sequence length="1080" mass="116375">MTSAYLRDPDVHADLVTFVAADDVWLAPVSGGRAWRLTHDSAPARSPRFSPDGRALAYVSYADGHPELMLTDIESGRSQRLTWWGSSVLIVLGWADQQTVLVASNAGEASIRHTVVKAVRTDGTWQRLQIGAAGGLARHPDGALALSTFNARGPAIWKRYRGGTASRLWLDRTGAGDWQRLLPGEPAALVSPLWVGDALVFVSDRAARFPDRADEQANLWLWETPGVGEPRQLTHQGPEQGYVRDASTDGTRITWHSRGRIWLLEDLSAHPRTLELSLPGTTPAPVALDPNERLETLAPDHTGAASVVGWRGKTFWLTHRDGPARALAAESGVRVREPVLLGRTSRVALVTDAEGADALEIHTIDGSAPPQRILSGQLGRVLHLAADPAGNRLAAVSHDGWVRLIDVSDDGAASSVRDVTRSGRGEPLGPTFSPDGRYLLWSEPTEAEGTQHRVMILDTQADEAPVALTSGQFHDRCPAVTDDGKFVVFLSDRTLDPEYDTQAFDLSFTGATRPWLIPIAADEPAPFGPSVAGRSPAAASPDHGDDAPTTPDSAVASPDLDARDAEQRIMPFPVPSANYRDLRVAAGGVLWIKAADEVGTLGSRRAGVGGDPAPDVVQRWSFADRDVTTIVDKAEAYAVSGDGQQLVVRHEKTVTLRPATRKPTNGEDPTVVTVDTGRLRFDLDPMAEWQQMFAETTRLMAEHFWRADMDGVDFTAVIERWRPVVAQVRSHDDLVDLLWETVGELNTSHAYVMPADPLGDASRRLGLLGADLTPADGGWRIERILPGESSDPGARSPLLAAGVGARPGDLIVAVDGVGVDPVAGPARHLVGAADTPVELTLRRGGTDRRVVVLPLADEEALRYQDWVRSRREYVRERSDGRLGYLHVPDMMSAGWAQLHRDLHSASLAEGVIADVRYNRGGHTSQLVVAKLAARVISWSLTRYEDRPAPYPDSAPRGPVVLVANEYSGSDGDIVNAAAQALGVGPVVGVRTWGGVIGIDGRYDLVDGTAVTQPRYATWMQGKGWGVENHGVDPDIEVVHTPADLFSAADPQLDRAIAEALARLEETPAAQPPPLPAPKVR</sequence>
<dbReference type="AlphaFoldDB" id="A0A9D2EDK2"/>
<dbReference type="InterPro" id="IPR036034">
    <property type="entry name" value="PDZ_sf"/>
</dbReference>
<comment type="function">
    <text evidence="7">Degrades oligopeptides.</text>
</comment>
<evidence type="ECO:0000256" key="2">
    <source>
        <dbReference type="ARBA" id="ARBA00008524"/>
    </source>
</evidence>
<evidence type="ECO:0000256" key="8">
    <source>
        <dbReference type="PIRSR" id="PIRSR036421-1"/>
    </source>
</evidence>
<dbReference type="InterPro" id="IPR005151">
    <property type="entry name" value="Tail-specific_protease"/>
</dbReference>
<keyword evidence="4 7" id="KW-0645">Protease</keyword>
<comment type="caution">
    <text evidence="12">The sequence shown here is derived from an EMBL/GenBank/DDBJ whole genome shotgun (WGS) entry which is preliminary data.</text>
</comment>
<comment type="similarity">
    <text evidence="2 7">Belongs to the peptidase S41B family.</text>
</comment>
<dbReference type="PANTHER" id="PTHR43253:SF1">
    <property type="entry name" value="TRICORN PROTEASE HOMOLOG 2-RELATED"/>
    <property type="match status" value="1"/>
</dbReference>
<evidence type="ECO:0000256" key="10">
    <source>
        <dbReference type="SAM" id="MobiDB-lite"/>
    </source>
</evidence>
<dbReference type="GO" id="GO:0006508">
    <property type="term" value="P:proteolysis"/>
    <property type="evidence" value="ECO:0007669"/>
    <property type="project" value="UniProtKB-UniRule"/>
</dbReference>
<evidence type="ECO:0000313" key="12">
    <source>
        <dbReference type="EMBL" id="HIZ35370.1"/>
    </source>
</evidence>
<dbReference type="Pfam" id="PF26550">
    <property type="entry name" value="Tricorn_2nd"/>
    <property type="match status" value="1"/>
</dbReference>
<feature type="active site" description="Nucleophile" evidence="8">
    <location>
        <position position="969"/>
    </location>
</feature>
<keyword evidence="3 7" id="KW-0963">Cytoplasm</keyword>
<gene>
    <name evidence="12" type="ORF">H9815_06295</name>
</gene>
<feature type="region of interest" description="Disordered" evidence="10">
    <location>
        <begin position="526"/>
        <end position="557"/>
    </location>
</feature>
<dbReference type="SMART" id="SM00245">
    <property type="entry name" value="TSPc"/>
    <property type="match status" value="1"/>
</dbReference>
<accession>A0A9D2EDK2</accession>
<dbReference type="Pfam" id="PF14684">
    <property type="entry name" value="Tricorn_C1"/>
    <property type="match status" value="1"/>
</dbReference>
<dbReference type="InterPro" id="IPR029045">
    <property type="entry name" value="ClpP/crotonase-like_dom_sf"/>
</dbReference>
<dbReference type="SUPFAM" id="SSF50156">
    <property type="entry name" value="PDZ domain-like"/>
    <property type="match status" value="1"/>
</dbReference>
<dbReference type="EC" id="3.4.21.-" evidence="7"/>
<dbReference type="Gene3D" id="2.120.10.60">
    <property type="entry name" value="Tricorn protease N-terminal domain"/>
    <property type="match status" value="1"/>
</dbReference>
<evidence type="ECO:0000256" key="6">
    <source>
        <dbReference type="ARBA" id="ARBA00022825"/>
    </source>
</evidence>
<dbReference type="SUPFAM" id="SSF82171">
    <property type="entry name" value="DPP6 N-terminal domain-like"/>
    <property type="match status" value="1"/>
</dbReference>
<dbReference type="Gene3D" id="2.130.10.10">
    <property type="entry name" value="YVTN repeat-like/Quinoprotein amine dehydrogenase"/>
    <property type="match status" value="1"/>
</dbReference>
<name>A0A9D2EDK2_9MICO</name>
<dbReference type="PIRSF" id="PIRSF036421">
    <property type="entry name" value="Tricorn_protease"/>
    <property type="match status" value="1"/>
</dbReference>
<proteinExistence type="inferred from homology"/>
<dbReference type="InterPro" id="IPR015943">
    <property type="entry name" value="WD40/YVTN_repeat-like_dom_sf"/>
</dbReference>
<dbReference type="PANTHER" id="PTHR43253">
    <property type="entry name" value="TRICORN PROTEASE HOMOLOG 2-RELATED"/>
    <property type="match status" value="1"/>
</dbReference>
<dbReference type="InterPro" id="IPR028204">
    <property type="entry name" value="Tricorn_C1"/>
</dbReference>
<dbReference type="Gene3D" id="2.30.42.10">
    <property type="match status" value="1"/>
</dbReference>
<dbReference type="Gene3D" id="3.90.226.10">
    <property type="entry name" value="2-enoyl-CoA Hydratase, Chain A, domain 1"/>
    <property type="match status" value="1"/>
</dbReference>
<feature type="active site" description="Charge relay system" evidence="8">
    <location>
        <position position="749"/>
    </location>
</feature>
<evidence type="ECO:0000256" key="5">
    <source>
        <dbReference type="ARBA" id="ARBA00022801"/>
    </source>
</evidence>
<keyword evidence="6 7" id="KW-0720">Serine protease</keyword>
<evidence type="ECO:0000256" key="3">
    <source>
        <dbReference type="ARBA" id="ARBA00022490"/>
    </source>
</evidence>
<dbReference type="CDD" id="cd07562">
    <property type="entry name" value="Peptidase_S41_TRI"/>
    <property type="match status" value="1"/>
</dbReference>
<dbReference type="InterPro" id="IPR029414">
    <property type="entry name" value="Tricorn_PDZ"/>
</dbReference>
<evidence type="ECO:0000313" key="13">
    <source>
        <dbReference type="Proteomes" id="UP000824037"/>
    </source>
</evidence>
<dbReference type="InterPro" id="IPR012393">
    <property type="entry name" value="Tricorn_protease"/>
</dbReference>
<dbReference type="GO" id="GO:0008236">
    <property type="term" value="F:serine-type peptidase activity"/>
    <property type="evidence" value="ECO:0007669"/>
    <property type="project" value="UniProtKB-UniRule"/>
</dbReference>
<reference evidence="12" key="1">
    <citation type="journal article" date="2021" name="PeerJ">
        <title>Extensive microbial diversity within the chicken gut microbiome revealed by metagenomics and culture.</title>
        <authorList>
            <person name="Gilroy R."/>
            <person name="Ravi A."/>
            <person name="Getino M."/>
            <person name="Pursley I."/>
            <person name="Horton D.L."/>
            <person name="Alikhan N.F."/>
            <person name="Baker D."/>
            <person name="Gharbi K."/>
            <person name="Hall N."/>
            <person name="Watson M."/>
            <person name="Adriaenssens E.M."/>
            <person name="Foster-Nyarko E."/>
            <person name="Jarju S."/>
            <person name="Secka A."/>
            <person name="Antonio M."/>
            <person name="Oren A."/>
            <person name="Chaudhuri R.R."/>
            <person name="La Ragione R."/>
            <person name="Hildebrand F."/>
            <person name="Pallen M.J."/>
        </authorList>
    </citation>
    <scope>NUCLEOTIDE SEQUENCE</scope>
    <source>
        <strain evidence="12">ChiGjej4B4-7305</strain>
    </source>
</reference>
<dbReference type="Pfam" id="PF14685">
    <property type="entry name" value="PDZ_Tricorn"/>
    <property type="match status" value="1"/>
</dbReference>
<dbReference type="SUPFAM" id="SSF52096">
    <property type="entry name" value="ClpP/crotonase"/>
    <property type="match status" value="1"/>
</dbReference>
<feature type="domain" description="Tail specific protease" evidence="11">
    <location>
        <begin position="834"/>
        <end position="1038"/>
    </location>
</feature>
<keyword evidence="5 7" id="KW-0378">Hydrolase</keyword>
<dbReference type="Gene3D" id="3.30.750.44">
    <property type="match status" value="1"/>
</dbReference>
<dbReference type="Proteomes" id="UP000824037">
    <property type="component" value="Unassembled WGS sequence"/>
</dbReference>
<evidence type="ECO:0000259" key="11">
    <source>
        <dbReference type="SMART" id="SM00245"/>
    </source>
</evidence>
<reference evidence="12" key="2">
    <citation type="submission" date="2021-04" db="EMBL/GenBank/DDBJ databases">
        <authorList>
            <person name="Gilroy R."/>
        </authorList>
    </citation>
    <scope>NUCLEOTIDE SEQUENCE</scope>
    <source>
        <strain evidence="12">ChiGjej4B4-7305</strain>
    </source>
</reference>